<dbReference type="SUPFAM" id="SSF56112">
    <property type="entry name" value="Protein kinase-like (PK-like)"/>
    <property type="match status" value="1"/>
</dbReference>
<evidence type="ECO:0000313" key="7">
    <source>
        <dbReference type="Proteomes" id="UP000587991"/>
    </source>
</evidence>
<evidence type="ECO:0000256" key="4">
    <source>
        <dbReference type="ARBA" id="ARBA00022840"/>
    </source>
</evidence>
<dbReference type="GO" id="GO:0005524">
    <property type="term" value="F:ATP binding"/>
    <property type="evidence" value="ECO:0007669"/>
    <property type="project" value="UniProtKB-KW"/>
</dbReference>
<organism evidence="6 7">
    <name type="scientific">Leeia aquatica</name>
    <dbReference type="NCBI Taxonomy" id="2725557"/>
    <lineage>
        <taxon>Bacteria</taxon>
        <taxon>Pseudomonadati</taxon>
        <taxon>Pseudomonadota</taxon>
        <taxon>Betaproteobacteria</taxon>
        <taxon>Neisseriales</taxon>
        <taxon>Leeiaceae</taxon>
        <taxon>Leeia</taxon>
    </lineage>
</organism>
<dbReference type="GO" id="GO:0016301">
    <property type="term" value="F:kinase activity"/>
    <property type="evidence" value="ECO:0007669"/>
    <property type="project" value="UniProtKB-KW"/>
</dbReference>
<comment type="similarity">
    <text evidence="1">Belongs to the protein kinase superfamily. ADCK protein kinase family.</text>
</comment>
<dbReference type="InterPro" id="IPR011009">
    <property type="entry name" value="Kinase-like_dom_sf"/>
</dbReference>
<dbReference type="InterPro" id="IPR051409">
    <property type="entry name" value="Atypical_kinase_ADCK"/>
</dbReference>
<keyword evidence="6" id="KW-0418">Kinase</keyword>
<dbReference type="Proteomes" id="UP000587991">
    <property type="component" value="Unassembled WGS sequence"/>
</dbReference>
<feature type="domain" description="ABC1 atypical kinase-like" evidence="5">
    <location>
        <begin position="95"/>
        <end position="319"/>
    </location>
</feature>
<protein>
    <submittedName>
        <fullName evidence="6">AarF/ABC1/UbiB kinase family protein</fullName>
    </submittedName>
</protein>
<gene>
    <name evidence="6" type="ORF">HF682_02495</name>
</gene>
<dbReference type="InterPro" id="IPR004147">
    <property type="entry name" value="ABC1_dom"/>
</dbReference>
<reference evidence="6 7" key="1">
    <citation type="submission" date="2020-04" db="EMBL/GenBank/DDBJ databases">
        <title>Draft genome of Leeia sp. IMCC25680.</title>
        <authorList>
            <person name="Song J."/>
            <person name="Cho J.-C."/>
        </authorList>
    </citation>
    <scope>NUCLEOTIDE SEQUENCE [LARGE SCALE GENOMIC DNA]</scope>
    <source>
        <strain evidence="6 7">IMCC25680</strain>
    </source>
</reference>
<dbReference type="Pfam" id="PF03109">
    <property type="entry name" value="ABC1"/>
    <property type="match status" value="1"/>
</dbReference>
<proteinExistence type="inferred from homology"/>
<keyword evidence="7" id="KW-1185">Reference proteome</keyword>
<dbReference type="PANTHER" id="PTHR43851">
    <property type="match status" value="1"/>
</dbReference>
<evidence type="ECO:0000256" key="1">
    <source>
        <dbReference type="ARBA" id="ARBA00009670"/>
    </source>
</evidence>
<dbReference type="AlphaFoldDB" id="A0A847SAB5"/>
<dbReference type="RefSeq" id="WP_168875672.1">
    <property type="nucleotide sequence ID" value="NZ_JABAIM010000001.1"/>
</dbReference>
<comment type="caution">
    <text evidence="6">The sequence shown here is derived from an EMBL/GenBank/DDBJ whole genome shotgun (WGS) entry which is preliminary data.</text>
</comment>
<evidence type="ECO:0000256" key="3">
    <source>
        <dbReference type="ARBA" id="ARBA00022741"/>
    </source>
</evidence>
<evidence type="ECO:0000259" key="5">
    <source>
        <dbReference type="Pfam" id="PF03109"/>
    </source>
</evidence>
<dbReference type="PANTHER" id="PTHR43851:SF3">
    <property type="entry name" value="COENZYME Q8"/>
    <property type="match status" value="1"/>
</dbReference>
<name>A0A847SAB5_9NEIS</name>
<evidence type="ECO:0000256" key="2">
    <source>
        <dbReference type="ARBA" id="ARBA00022679"/>
    </source>
</evidence>
<sequence>MSKLPEGKWARLRLSGSVLARVGAGRLQHRIKRPFMQAGARIQAQQQLEEREAAQLFEVLAQLRGTALKVAQWLSSEQALLPEAWQRHLRQACHQAPPLNRVLIRKVLQEGLGQAPEQCFSHFEADAFAAASLGQVHAATLPDGRAVAVKLQYPGIRYTIDSDMALLRLALRGMPRAAQLLDMLPALHQSLLDEVDYVREARLTDWFYQRLQVDGVQVPQWIASHSSTTVLTTTRMQGMHLDDWLATVPDQAHRDRAAQRLLDAVMSAALQGGQLYTDPHPGNFLFQPDGQVVLLDFGAVRPLSAEFVQHWPQLMHAHLQQSPAQLLAAWQAMGMRYDGDLEADYPHMAAFCQWIAEPWRDSHFDFTHQPAHSEAGLVLMQRMSHFNGLKQVAPDLMFFDRTLYGLFKLFERMGARVALRHWLPAMASETPDDSLTHQGA</sequence>
<dbReference type="EMBL" id="JABAIM010000001">
    <property type="protein sequence ID" value="NLR74028.1"/>
    <property type="molecule type" value="Genomic_DNA"/>
</dbReference>
<keyword evidence="4" id="KW-0067">ATP-binding</keyword>
<keyword evidence="3" id="KW-0547">Nucleotide-binding</keyword>
<accession>A0A847SAB5</accession>
<evidence type="ECO:0000313" key="6">
    <source>
        <dbReference type="EMBL" id="NLR74028.1"/>
    </source>
</evidence>
<dbReference type="InterPro" id="IPR034646">
    <property type="entry name" value="ADCK3_dom"/>
</dbReference>
<dbReference type="CDD" id="cd13970">
    <property type="entry name" value="ABC1_ADCK3"/>
    <property type="match status" value="1"/>
</dbReference>
<keyword evidence="2" id="KW-0808">Transferase</keyword>